<dbReference type="InterPro" id="IPR016187">
    <property type="entry name" value="CTDL_fold"/>
</dbReference>
<evidence type="ECO:0000259" key="2">
    <source>
        <dbReference type="Pfam" id="PF03781"/>
    </source>
</evidence>
<feature type="domain" description="PEGA" evidence="3">
    <location>
        <begin position="184"/>
        <end position="251"/>
    </location>
</feature>
<dbReference type="InterPro" id="IPR013229">
    <property type="entry name" value="PEGA"/>
</dbReference>
<feature type="transmembrane region" description="Helical" evidence="1">
    <location>
        <begin position="18"/>
        <end position="39"/>
    </location>
</feature>
<dbReference type="RefSeq" id="WP_061096002.1">
    <property type="nucleotide sequence ID" value="NZ_CP014323.1"/>
</dbReference>
<protein>
    <recommendedName>
        <fullName evidence="6">Formylglycine-generating enzyme</fullName>
    </recommendedName>
</protein>
<evidence type="ECO:0008006" key="6">
    <source>
        <dbReference type="Google" id="ProtNLM"/>
    </source>
</evidence>
<sequence>MSSIDDAIAKGKKRRKGVAIASLIGLAAVLVVYFGWLFLTKGYAFAVSPEREAQNPQFAVLSGSAMFISNKLYVFGSHAEVQVSAPKYQDATVVINDNSSSTINVTLVPLPAKVTLSTSPSLSEITWHLNAEKVAVSRTYVTELKKGSYRASASHPHYETGEIQFDADIAQEIEKVISLSPVKGAISINSSPSGANVSLDGKDMGVTPLSINMNGGKYEIVVTKSGLEPLEDTIEVTSQRPNPTRNYNLQPLQAQITVATDPQGGVLTVNNKPTDTRSRVDANTPHIVKYEKTGFISQSQRVTLAPGENKTLTFNLKEERGQVNISASLGAKVFIDGSSKGQTPLNLTLQALPHTVTFEREGYRSVTKTITPSANKPVKVHADMLTEFEARRREGKPLFANTLGIQLSLVTPKAFTMGSPANEKDRQRNETQRDVSFSRKFWMSNHEITQAQFAAFAGKGASSKLPITNVSWSDAVAFTNWLSEKEGLTPFYVVQNGRVTGIDKTSKGYRLPTEAEWEFVAKMNRRASPTTFVWGNQFRLRDKQGNFADASLSGKQTFILKDYDDGFADKAPVGSFKAERGGFYDLDGNVREWVHDVYQNSPSNQSGTFADYLGPVGQGKHVVKGASFQTGRLKNIRASVRSGETEPADDIGFRIARYEN</sequence>
<evidence type="ECO:0000313" key="5">
    <source>
        <dbReference type="Proteomes" id="UP000063991"/>
    </source>
</evidence>
<feature type="domain" description="PEGA" evidence="3">
    <location>
        <begin position="329"/>
        <end position="381"/>
    </location>
</feature>
<dbReference type="Pfam" id="PF03781">
    <property type="entry name" value="FGE-sulfatase"/>
    <property type="match status" value="1"/>
</dbReference>
<dbReference type="EMBL" id="CP014323">
    <property type="protein sequence ID" value="AMJ99839.1"/>
    <property type="molecule type" value="Genomic_DNA"/>
</dbReference>
<dbReference type="SUPFAM" id="SSF56436">
    <property type="entry name" value="C-type lectin-like"/>
    <property type="match status" value="1"/>
</dbReference>
<evidence type="ECO:0000259" key="3">
    <source>
        <dbReference type="Pfam" id="PF08308"/>
    </source>
</evidence>
<dbReference type="Pfam" id="PF08308">
    <property type="entry name" value="PEGA"/>
    <property type="match status" value="2"/>
</dbReference>
<dbReference type="PANTHER" id="PTHR23150">
    <property type="entry name" value="SULFATASE MODIFYING FACTOR 1, 2"/>
    <property type="match status" value="1"/>
</dbReference>
<evidence type="ECO:0000256" key="1">
    <source>
        <dbReference type="SAM" id="Phobius"/>
    </source>
</evidence>
<dbReference type="OrthoDB" id="9768004at2"/>
<organism evidence="4 5">
    <name type="scientific">Alteromonas macleodii</name>
    <name type="common">Pseudoalteromonas macleodii</name>
    <dbReference type="NCBI Taxonomy" id="28108"/>
    <lineage>
        <taxon>Bacteria</taxon>
        <taxon>Pseudomonadati</taxon>
        <taxon>Pseudomonadota</taxon>
        <taxon>Gammaproteobacteria</taxon>
        <taxon>Alteromonadales</taxon>
        <taxon>Alteromonadaceae</taxon>
        <taxon>Alteromonas/Salinimonas group</taxon>
        <taxon>Alteromonas</taxon>
    </lineage>
</organism>
<gene>
    <name evidence="4" type="ORF">AVL55_17765</name>
</gene>
<evidence type="ECO:0000313" key="4">
    <source>
        <dbReference type="EMBL" id="AMJ99839.1"/>
    </source>
</evidence>
<dbReference type="InterPro" id="IPR005532">
    <property type="entry name" value="SUMF_dom"/>
</dbReference>
<dbReference type="GO" id="GO:0120147">
    <property type="term" value="F:formylglycine-generating oxidase activity"/>
    <property type="evidence" value="ECO:0007669"/>
    <property type="project" value="TreeGrafter"/>
</dbReference>
<keyword evidence="1" id="KW-0812">Transmembrane</keyword>
<accession>A0A126Q5Q9</accession>
<dbReference type="PANTHER" id="PTHR23150:SF19">
    <property type="entry name" value="FORMYLGLYCINE-GENERATING ENZYME"/>
    <property type="match status" value="1"/>
</dbReference>
<dbReference type="AlphaFoldDB" id="A0A126Q5Q9"/>
<dbReference type="Proteomes" id="UP000063991">
    <property type="component" value="Chromosome"/>
</dbReference>
<name>A0A126Q5Q9_ALTMA</name>
<reference evidence="4 5" key="1">
    <citation type="submission" date="2015-12" db="EMBL/GenBank/DDBJ databases">
        <authorList>
            <person name="Shamseldin A."/>
            <person name="Moawad H."/>
            <person name="Abd El-Rahim W.M."/>
            <person name="Sadowsky M.J."/>
        </authorList>
    </citation>
    <scope>NUCLEOTIDE SEQUENCE [LARGE SCALE GENOMIC DNA]</scope>
    <source>
        <strain evidence="4 5">D7</strain>
    </source>
</reference>
<dbReference type="InterPro" id="IPR042095">
    <property type="entry name" value="SUMF_sf"/>
</dbReference>
<dbReference type="InterPro" id="IPR051043">
    <property type="entry name" value="Sulfatase_Mod_Factor_Kinase"/>
</dbReference>
<keyword evidence="1" id="KW-1133">Transmembrane helix</keyword>
<dbReference type="Gene3D" id="3.90.1580.10">
    <property type="entry name" value="paralog of FGE (formylglycine-generating enzyme)"/>
    <property type="match status" value="1"/>
</dbReference>
<proteinExistence type="predicted"/>
<feature type="domain" description="Sulfatase-modifying factor enzyme-like" evidence="2">
    <location>
        <begin position="414"/>
        <end position="657"/>
    </location>
</feature>
<keyword evidence="1" id="KW-0472">Membrane</keyword>